<evidence type="ECO:0000313" key="1">
    <source>
        <dbReference type="EMBL" id="KAJ9079999.1"/>
    </source>
</evidence>
<gene>
    <name evidence="1" type="ORF">DSO57_1029741</name>
</gene>
<dbReference type="Proteomes" id="UP001165960">
    <property type="component" value="Unassembled WGS sequence"/>
</dbReference>
<protein>
    <submittedName>
        <fullName evidence="1">Uncharacterized protein</fullName>
    </submittedName>
</protein>
<name>A0ACC2TZB4_9FUNG</name>
<organism evidence="1 2">
    <name type="scientific">Entomophthora muscae</name>
    <dbReference type="NCBI Taxonomy" id="34485"/>
    <lineage>
        <taxon>Eukaryota</taxon>
        <taxon>Fungi</taxon>
        <taxon>Fungi incertae sedis</taxon>
        <taxon>Zoopagomycota</taxon>
        <taxon>Entomophthoromycotina</taxon>
        <taxon>Entomophthoromycetes</taxon>
        <taxon>Entomophthorales</taxon>
        <taxon>Entomophthoraceae</taxon>
        <taxon>Entomophthora</taxon>
    </lineage>
</organism>
<reference evidence="1" key="1">
    <citation type="submission" date="2022-04" db="EMBL/GenBank/DDBJ databases">
        <title>Genome of the entomopathogenic fungus Entomophthora muscae.</title>
        <authorList>
            <person name="Elya C."/>
            <person name="Lovett B.R."/>
            <person name="Lee E."/>
            <person name="Macias A.M."/>
            <person name="Hajek A.E."/>
            <person name="De Bivort B.L."/>
            <person name="Kasson M.T."/>
            <person name="De Fine Licht H.H."/>
            <person name="Stajich J.E."/>
        </authorList>
    </citation>
    <scope>NUCLEOTIDE SEQUENCE</scope>
    <source>
        <strain evidence="1">Berkeley</strain>
    </source>
</reference>
<sequence length="485" mass="55394">MISACHIIGFFLFVVGYKVYSLFAVPRELKDVPLVSLGASLVSMLSGESFELRFERLIRPVLQENGMARMWNQGRWDILLNDTQQIKDIMSDTERFTKRKGGDINSKLMLASKILGMTNLASADGDEWRRHRRVANPAFKKTWSTTMFGDCTTNLINLIQSANGAPLQVQGLFQRLTLDVLGKGLFSFDFEAIAKGEENHYLSLYNEIMKAMMHPIYAIFPFLEALVPWRRASHQKAQEFRDFLRGIIRNRKAELTEDHDDLLSLMTKASMDDKEEGLNEEEVINDLSIFFLAGHDTTANTLTTTFYYLAKHPEIQEKVRQEVNAVLNGEKRIPTAEELKQLHYIDCIIKESMRIVTTVPQLRRYCKDGYTLTNGFAVPKDTFVTLQMWNVHHDNKVYPDPYSFNPDRFKEAHGPEKNQWMAFGFGSRMCIGKNFSLMEQKVALACLLQTFTCLPGPNIVNLSSPKLSNGLVHPINVDIIFELIA</sequence>
<accession>A0ACC2TZB4</accession>
<evidence type="ECO:0000313" key="2">
    <source>
        <dbReference type="Proteomes" id="UP001165960"/>
    </source>
</evidence>
<comment type="caution">
    <text evidence="1">The sequence shown here is derived from an EMBL/GenBank/DDBJ whole genome shotgun (WGS) entry which is preliminary data.</text>
</comment>
<keyword evidence="2" id="KW-1185">Reference proteome</keyword>
<proteinExistence type="predicted"/>
<dbReference type="EMBL" id="QTSX02001619">
    <property type="protein sequence ID" value="KAJ9079999.1"/>
    <property type="molecule type" value="Genomic_DNA"/>
</dbReference>